<dbReference type="AlphaFoldDB" id="A0A413YR53"/>
<dbReference type="RefSeq" id="WP_118362997.1">
    <property type="nucleotide sequence ID" value="NZ_DAWDTH010000030.1"/>
</dbReference>
<keyword evidence="1" id="KW-0479">Metal-binding</keyword>
<organism evidence="2 3">
    <name type="scientific">Lachnospira eligens</name>
    <dbReference type="NCBI Taxonomy" id="39485"/>
    <lineage>
        <taxon>Bacteria</taxon>
        <taxon>Bacillati</taxon>
        <taxon>Bacillota</taxon>
        <taxon>Clostridia</taxon>
        <taxon>Lachnospirales</taxon>
        <taxon>Lachnospiraceae</taxon>
        <taxon>Lachnospira</taxon>
    </lineage>
</organism>
<dbReference type="SUPFAM" id="SSF48150">
    <property type="entry name" value="DNA-glycosylase"/>
    <property type="match status" value="1"/>
</dbReference>
<dbReference type="EMBL" id="QSHM01000020">
    <property type="protein sequence ID" value="RHC11552.1"/>
    <property type="molecule type" value="Genomic_DNA"/>
</dbReference>
<protein>
    <recommendedName>
        <fullName evidence="4">DNA-3-methyladenine glycosylase I</fullName>
    </recommendedName>
</protein>
<evidence type="ECO:0008006" key="4">
    <source>
        <dbReference type="Google" id="ProtNLM"/>
    </source>
</evidence>
<evidence type="ECO:0000313" key="3">
    <source>
        <dbReference type="Proteomes" id="UP000285844"/>
    </source>
</evidence>
<reference evidence="2 3" key="1">
    <citation type="submission" date="2018-08" db="EMBL/GenBank/DDBJ databases">
        <title>A genome reference for cultivated species of the human gut microbiota.</title>
        <authorList>
            <person name="Zou Y."/>
            <person name="Xue W."/>
            <person name="Luo G."/>
        </authorList>
    </citation>
    <scope>NUCLEOTIDE SEQUENCE [LARGE SCALE GENOMIC DNA]</scope>
    <source>
        <strain evidence="2 3">AM37-3BH</strain>
    </source>
</reference>
<dbReference type="Gene3D" id="1.10.340.30">
    <property type="entry name" value="Hypothetical protein, domain 2"/>
    <property type="match status" value="1"/>
</dbReference>
<comment type="caution">
    <text evidence="2">The sequence shown here is derived from an EMBL/GenBank/DDBJ whole genome shotgun (WGS) entry which is preliminary data.</text>
</comment>
<dbReference type="GO" id="GO:0008725">
    <property type="term" value="F:DNA-3-methyladenine glycosylase activity"/>
    <property type="evidence" value="ECO:0007669"/>
    <property type="project" value="InterPro"/>
</dbReference>
<dbReference type="GO" id="GO:0046872">
    <property type="term" value="F:metal ion binding"/>
    <property type="evidence" value="ECO:0007669"/>
    <property type="project" value="UniProtKB-KW"/>
</dbReference>
<gene>
    <name evidence="2" type="ORF">DW858_12945</name>
</gene>
<evidence type="ECO:0000256" key="1">
    <source>
        <dbReference type="PIRSR" id="PIRSR605019-1"/>
    </source>
</evidence>
<dbReference type="GO" id="GO:0006284">
    <property type="term" value="P:base-excision repair"/>
    <property type="evidence" value="ECO:0007669"/>
    <property type="project" value="InterPro"/>
</dbReference>
<dbReference type="Pfam" id="PF03352">
    <property type="entry name" value="Adenine_glyco"/>
    <property type="match status" value="1"/>
</dbReference>
<accession>A0A413YR53</accession>
<feature type="binding site" evidence="1">
    <location>
        <position position="19"/>
    </location>
    <ligand>
        <name>Zn(2+)</name>
        <dbReference type="ChEBI" id="CHEBI:29105"/>
    </ligand>
</feature>
<feature type="binding site" evidence="1">
    <location>
        <position position="6"/>
    </location>
    <ligand>
        <name>Zn(2+)</name>
        <dbReference type="ChEBI" id="CHEBI:29105"/>
    </ligand>
</feature>
<dbReference type="Proteomes" id="UP000285844">
    <property type="component" value="Unassembled WGS sequence"/>
</dbReference>
<evidence type="ECO:0000313" key="2">
    <source>
        <dbReference type="EMBL" id="RHC11552.1"/>
    </source>
</evidence>
<dbReference type="InterPro" id="IPR011257">
    <property type="entry name" value="DNA_glycosylase"/>
</dbReference>
<proteinExistence type="predicted"/>
<dbReference type="InterPro" id="IPR005019">
    <property type="entry name" value="Adenine_glyco"/>
</dbReference>
<keyword evidence="1" id="KW-0862">Zinc</keyword>
<sequence length="42" mass="5166">MNRTRCKWCLGDELLLSYHDQEWGVLLHNDKKHFEYITLEVM</sequence>
<name>A0A413YR53_9FIRM</name>